<reference evidence="2 3" key="1">
    <citation type="submission" date="2019-01" db="EMBL/GenBank/DDBJ databases">
        <title>Sequencing of cultivated peanut Arachis hypogaea provides insights into genome evolution and oil improvement.</title>
        <authorList>
            <person name="Chen X."/>
        </authorList>
    </citation>
    <scope>NUCLEOTIDE SEQUENCE [LARGE SCALE GENOMIC DNA]</scope>
    <source>
        <strain evidence="3">cv. Fuhuasheng</strain>
        <tissue evidence="2">Leaves</tissue>
    </source>
</reference>
<evidence type="ECO:0000259" key="1">
    <source>
        <dbReference type="Pfam" id="PF10536"/>
    </source>
</evidence>
<evidence type="ECO:0000313" key="3">
    <source>
        <dbReference type="Proteomes" id="UP000289738"/>
    </source>
</evidence>
<protein>
    <recommendedName>
        <fullName evidence="1">Aminotransferase-like plant mobile domain-containing protein</fullName>
    </recommendedName>
</protein>
<feature type="domain" description="Aminotransferase-like plant mobile" evidence="1">
    <location>
        <begin position="54"/>
        <end position="113"/>
    </location>
</feature>
<keyword evidence="3" id="KW-1185">Reference proteome</keyword>
<dbReference type="EMBL" id="SDMP01000011">
    <property type="protein sequence ID" value="RYR30796.1"/>
    <property type="molecule type" value="Genomic_DNA"/>
</dbReference>
<dbReference type="Pfam" id="PF10536">
    <property type="entry name" value="PMD"/>
    <property type="match status" value="1"/>
</dbReference>
<name>A0A445AWQ1_ARAHY</name>
<dbReference type="AlphaFoldDB" id="A0A445AWQ1"/>
<accession>A0A445AWQ1</accession>
<sequence length="129" mass="14821">MLFLITLKENLLLFKTPFLLDTLTPTTGYLEIPQKLTFKSFILNNKGQGGEPVSDNEYIVFLLYWLSGVVFCVRSIQVEVTYLLLAIMLAEGKRLCLAKLFLTRLYLTLDWITALMREKKRITNVDGPV</sequence>
<proteinExistence type="predicted"/>
<gene>
    <name evidence="2" type="ORF">Ahy_B01g055566</name>
</gene>
<organism evidence="2 3">
    <name type="scientific">Arachis hypogaea</name>
    <name type="common">Peanut</name>
    <dbReference type="NCBI Taxonomy" id="3818"/>
    <lineage>
        <taxon>Eukaryota</taxon>
        <taxon>Viridiplantae</taxon>
        <taxon>Streptophyta</taxon>
        <taxon>Embryophyta</taxon>
        <taxon>Tracheophyta</taxon>
        <taxon>Spermatophyta</taxon>
        <taxon>Magnoliopsida</taxon>
        <taxon>eudicotyledons</taxon>
        <taxon>Gunneridae</taxon>
        <taxon>Pentapetalae</taxon>
        <taxon>rosids</taxon>
        <taxon>fabids</taxon>
        <taxon>Fabales</taxon>
        <taxon>Fabaceae</taxon>
        <taxon>Papilionoideae</taxon>
        <taxon>50 kb inversion clade</taxon>
        <taxon>dalbergioids sensu lato</taxon>
        <taxon>Dalbergieae</taxon>
        <taxon>Pterocarpus clade</taxon>
        <taxon>Arachis</taxon>
    </lineage>
</organism>
<dbReference type="Proteomes" id="UP000289738">
    <property type="component" value="Chromosome B01"/>
</dbReference>
<evidence type="ECO:0000313" key="2">
    <source>
        <dbReference type="EMBL" id="RYR30796.1"/>
    </source>
</evidence>
<dbReference type="InterPro" id="IPR019557">
    <property type="entry name" value="AminoTfrase-like_pln_mobile"/>
</dbReference>
<dbReference type="STRING" id="3818.A0A445AWQ1"/>
<comment type="caution">
    <text evidence="2">The sequence shown here is derived from an EMBL/GenBank/DDBJ whole genome shotgun (WGS) entry which is preliminary data.</text>
</comment>